<evidence type="ECO:0000313" key="2">
    <source>
        <dbReference type="EMBL" id="CAB4761446.1"/>
    </source>
</evidence>
<evidence type="ECO:0000259" key="1">
    <source>
        <dbReference type="Pfam" id="PF09407"/>
    </source>
</evidence>
<name>A0A6J6UPL6_9ZZZZ</name>
<organism evidence="2">
    <name type="scientific">freshwater metagenome</name>
    <dbReference type="NCBI Taxonomy" id="449393"/>
    <lineage>
        <taxon>unclassified sequences</taxon>
        <taxon>metagenomes</taxon>
        <taxon>ecological metagenomes</taxon>
    </lineage>
</organism>
<dbReference type="EMBL" id="CAEZYZ010000257">
    <property type="protein sequence ID" value="CAB4761446.1"/>
    <property type="molecule type" value="Genomic_DNA"/>
</dbReference>
<sequence>METATAAVATAYFGDRVPVLMHLTAARMHGAVPRALAVGIVAVPRQQKPMPLTDRAHGRVIFVKRDVTRLGAVLMATELGDVLATTREQTLLDLAKRPQLGDAQEQVDEAIRELLPRVDFELVTKLAGEQRARAALSKLRTLASTGRRGHVTA</sequence>
<feature type="domain" description="AbiEi antitoxin C-terminal" evidence="1">
    <location>
        <begin position="22"/>
        <end position="134"/>
    </location>
</feature>
<dbReference type="InterPro" id="IPR018547">
    <property type="entry name" value="AbiEi_C"/>
</dbReference>
<reference evidence="2" key="1">
    <citation type="submission" date="2020-05" db="EMBL/GenBank/DDBJ databases">
        <authorList>
            <person name="Chiriac C."/>
            <person name="Salcher M."/>
            <person name="Ghai R."/>
            <person name="Kavagutti S V."/>
        </authorList>
    </citation>
    <scope>NUCLEOTIDE SEQUENCE</scope>
</reference>
<gene>
    <name evidence="2" type="ORF">UFOPK2810_01369</name>
</gene>
<proteinExistence type="predicted"/>
<dbReference type="AlphaFoldDB" id="A0A6J6UPL6"/>
<accession>A0A6J6UPL6</accession>
<protein>
    <submittedName>
        <fullName evidence="2">Unannotated protein</fullName>
    </submittedName>
</protein>
<dbReference type="Pfam" id="PF09407">
    <property type="entry name" value="AbiEi_1"/>
    <property type="match status" value="1"/>
</dbReference>